<evidence type="ECO:0000313" key="5">
    <source>
        <dbReference type="Proteomes" id="UP000007364"/>
    </source>
</evidence>
<dbReference type="EMBL" id="AMSG01000017">
    <property type="protein sequence ID" value="EKF54651.1"/>
    <property type="molecule type" value="Genomic_DNA"/>
</dbReference>
<gene>
    <name evidence="4" type="ORF">I215_11289</name>
</gene>
<dbReference type="PANTHER" id="PTHR43514:SF4">
    <property type="entry name" value="ABC TRANSPORTER I FAMILY MEMBER 10"/>
    <property type="match status" value="1"/>
</dbReference>
<dbReference type="GO" id="GO:0005524">
    <property type="term" value="F:ATP binding"/>
    <property type="evidence" value="ECO:0007669"/>
    <property type="project" value="UniProtKB-KW"/>
</dbReference>
<keyword evidence="5" id="KW-1185">Reference proteome</keyword>
<dbReference type="InterPro" id="IPR003439">
    <property type="entry name" value="ABC_transporter-like_ATP-bd"/>
</dbReference>
<dbReference type="eggNOG" id="COG1119">
    <property type="taxonomic scope" value="Bacteria"/>
</dbReference>
<evidence type="ECO:0000313" key="4">
    <source>
        <dbReference type="EMBL" id="EKF54651.1"/>
    </source>
</evidence>
<keyword evidence="1" id="KW-0547">Nucleotide-binding</keyword>
<dbReference type="GO" id="GO:0016887">
    <property type="term" value="F:ATP hydrolysis activity"/>
    <property type="evidence" value="ECO:0007669"/>
    <property type="project" value="InterPro"/>
</dbReference>
<dbReference type="InterPro" id="IPR050334">
    <property type="entry name" value="Molybdenum_import_ModC"/>
</dbReference>
<dbReference type="AlphaFoldDB" id="K2Q1A6"/>
<dbReference type="SMART" id="SM00382">
    <property type="entry name" value="AAA"/>
    <property type="match status" value="2"/>
</dbReference>
<dbReference type="STRING" id="555500.I215_11289"/>
<evidence type="ECO:0000256" key="2">
    <source>
        <dbReference type="ARBA" id="ARBA00022840"/>
    </source>
</evidence>
<dbReference type="PROSITE" id="PS50893">
    <property type="entry name" value="ABC_TRANSPORTER_2"/>
    <property type="match status" value="2"/>
</dbReference>
<dbReference type="PANTHER" id="PTHR43514">
    <property type="entry name" value="ABC TRANSPORTER I FAMILY MEMBER 10"/>
    <property type="match status" value="1"/>
</dbReference>
<protein>
    <submittedName>
        <fullName evidence="4">ABC-type molybdenum transport system, ATPase component/photorepair protein PhrA</fullName>
    </submittedName>
</protein>
<name>K2Q1A6_9FLAO</name>
<dbReference type="Pfam" id="PF00005">
    <property type="entry name" value="ABC_tran"/>
    <property type="match status" value="2"/>
</dbReference>
<dbReference type="InterPro" id="IPR003593">
    <property type="entry name" value="AAA+_ATPase"/>
</dbReference>
<dbReference type="SUPFAM" id="SSF52540">
    <property type="entry name" value="P-loop containing nucleoside triphosphate hydrolases"/>
    <property type="match status" value="2"/>
</dbReference>
<evidence type="ECO:0000259" key="3">
    <source>
        <dbReference type="PROSITE" id="PS50893"/>
    </source>
</evidence>
<feature type="domain" description="ABC transporter" evidence="3">
    <location>
        <begin position="8"/>
        <end position="243"/>
    </location>
</feature>
<proteinExistence type="predicted"/>
<dbReference type="OrthoDB" id="9789994at2"/>
<keyword evidence="2" id="KW-0067">ATP-binding</keyword>
<comment type="caution">
    <text evidence="4">The sequence shown here is derived from an EMBL/GenBank/DDBJ whole genome shotgun (WGS) entry which is preliminary data.</text>
</comment>
<dbReference type="Proteomes" id="UP000007364">
    <property type="component" value="Unassembled WGS sequence"/>
</dbReference>
<dbReference type="Gene3D" id="3.40.50.300">
    <property type="entry name" value="P-loop containing nucleotide triphosphate hydrolases"/>
    <property type="match status" value="2"/>
</dbReference>
<accession>K2Q1A6</accession>
<organism evidence="4 5">
    <name type="scientific">Galbibacter marinus</name>
    <dbReference type="NCBI Taxonomy" id="555500"/>
    <lineage>
        <taxon>Bacteria</taxon>
        <taxon>Pseudomonadati</taxon>
        <taxon>Bacteroidota</taxon>
        <taxon>Flavobacteriia</taxon>
        <taxon>Flavobacteriales</taxon>
        <taxon>Flavobacteriaceae</taxon>
        <taxon>Galbibacter</taxon>
    </lineage>
</organism>
<evidence type="ECO:0000256" key="1">
    <source>
        <dbReference type="ARBA" id="ARBA00022741"/>
    </source>
</evidence>
<reference evidence="4 5" key="1">
    <citation type="journal article" date="2012" name="J. Bacteriol.">
        <title>Genome Sequence of Galbibacter marinum Type Strain ck-I2-15.</title>
        <authorList>
            <person name="Lai Q."/>
            <person name="Li C."/>
            <person name="Shao Z."/>
        </authorList>
    </citation>
    <scope>NUCLEOTIDE SEQUENCE [LARGE SCALE GENOMIC DNA]</scope>
    <source>
        <strain evidence="5">ck-I2-15</strain>
    </source>
</reference>
<dbReference type="InterPro" id="IPR027417">
    <property type="entry name" value="P-loop_NTPase"/>
</dbReference>
<sequence>MVSNYPSLRLEKASLLYKSTQVLKDITFELNPGESLAIIGASGSGKTSLAKLISKSVHPTSGIVENNFRTVFVPQQDHFSEIAGLGSTYYSKRYEFHDYENPMTVPEFLQQLLKRLAIEQQSLEDLELLDTFKVRYLLDRNLMQLSNGERKRLQLIVAILEQPELLIVDQPFTGLDVGARAQLSDLLKQLIKQGLSLVIICGKKEVPDFIDKVFLLKEGQIALEGNPQQVKVKSPDETAINTTIEVDELLGQQTDRFDTIISMNHVNVQMKGSPILIDINWQVKQGECWALLGHNGAGKSTLLSMVTADNPQGYTNDLKLFDRQRGSGESIWDIKSRIGYLSPELHLYFMRGKGVLSSVPGITSDAKPYSTLSCLDVIISGYLDEIGTVSPPTPHQRATALSWLEMVKLTKLQNTLFLDASLGEQRVILLLRALIKAPALLILDEPCQGMDADQIEYFKGLLDHICSSKHITMVYVSHHKDEIPSSVQNVLVLEKGKVIENGPIRTL</sequence>
<feature type="domain" description="ABC transporter" evidence="3">
    <location>
        <begin position="261"/>
        <end position="507"/>
    </location>
</feature>